<dbReference type="GeneID" id="10509356"/>
<dbReference type="GO" id="GO:0007005">
    <property type="term" value="P:mitochondrion organization"/>
    <property type="evidence" value="ECO:0000318"/>
    <property type="project" value="GO_Central"/>
</dbReference>
<dbReference type="OrthoDB" id="17927at2759"/>
<dbReference type="KEGG" id="dpp:DICPUDRAFT_93461"/>
<dbReference type="InterPro" id="IPR058825">
    <property type="entry name" value="MDM34_N"/>
</dbReference>
<keyword evidence="4" id="KW-0812">Transmembrane</keyword>
<evidence type="ECO:0000256" key="6">
    <source>
        <dbReference type="ARBA" id="ARBA00023055"/>
    </source>
</evidence>
<dbReference type="GO" id="GO:0015914">
    <property type="term" value="P:phospholipid transport"/>
    <property type="evidence" value="ECO:0000318"/>
    <property type="project" value="GO_Central"/>
</dbReference>
<dbReference type="InterPro" id="IPR027536">
    <property type="entry name" value="MDM34"/>
</dbReference>
<dbReference type="eggNOG" id="ENOG502R1T0">
    <property type="taxonomic scope" value="Eukaryota"/>
</dbReference>
<evidence type="ECO:0000313" key="12">
    <source>
        <dbReference type="Proteomes" id="UP000001064"/>
    </source>
</evidence>
<dbReference type="VEuPathDB" id="AmoebaDB:DICPUDRAFT_93461"/>
<dbReference type="PROSITE" id="PS51847">
    <property type="entry name" value="SMP"/>
    <property type="match status" value="1"/>
</dbReference>
<evidence type="ECO:0000313" key="11">
    <source>
        <dbReference type="EMBL" id="EGC40051.1"/>
    </source>
</evidence>
<organism evidence="11 12">
    <name type="scientific">Dictyostelium purpureum</name>
    <name type="common">Slime mold</name>
    <dbReference type="NCBI Taxonomy" id="5786"/>
    <lineage>
        <taxon>Eukaryota</taxon>
        <taxon>Amoebozoa</taxon>
        <taxon>Evosea</taxon>
        <taxon>Eumycetozoa</taxon>
        <taxon>Dictyostelia</taxon>
        <taxon>Dictyosteliales</taxon>
        <taxon>Dictyosteliaceae</taxon>
        <taxon>Dictyostelium</taxon>
    </lineage>
</organism>
<dbReference type="STRING" id="5786.F0Z7P7"/>
<evidence type="ECO:0000256" key="7">
    <source>
        <dbReference type="ARBA" id="ARBA00023121"/>
    </source>
</evidence>
<evidence type="ECO:0000256" key="4">
    <source>
        <dbReference type="ARBA" id="ARBA00022692"/>
    </source>
</evidence>
<evidence type="ECO:0000259" key="10">
    <source>
        <dbReference type="PROSITE" id="PS51847"/>
    </source>
</evidence>
<keyword evidence="9" id="KW-0472">Membrane</keyword>
<keyword evidence="12" id="KW-1185">Reference proteome</keyword>
<reference evidence="12" key="1">
    <citation type="journal article" date="2011" name="Genome Biol.">
        <title>Comparative genomics of the social amoebae Dictyostelium discoideum and Dictyostelium purpureum.</title>
        <authorList>
            <consortium name="US DOE Joint Genome Institute (JGI-PGF)"/>
            <person name="Sucgang R."/>
            <person name="Kuo A."/>
            <person name="Tian X."/>
            <person name="Salerno W."/>
            <person name="Parikh A."/>
            <person name="Feasley C.L."/>
            <person name="Dalin E."/>
            <person name="Tu H."/>
            <person name="Huang E."/>
            <person name="Barry K."/>
            <person name="Lindquist E."/>
            <person name="Shapiro H."/>
            <person name="Bruce D."/>
            <person name="Schmutz J."/>
            <person name="Salamov A."/>
            <person name="Fey P."/>
            <person name="Gaudet P."/>
            <person name="Anjard C."/>
            <person name="Babu M.M."/>
            <person name="Basu S."/>
            <person name="Bushmanova Y."/>
            <person name="van der Wel H."/>
            <person name="Katoh-Kurasawa M."/>
            <person name="Dinh C."/>
            <person name="Coutinho P.M."/>
            <person name="Saito T."/>
            <person name="Elias M."/>
            <person name="Schaap P."/>
            <person name="Kay R.R."/>
            <person name="Henrissat B."/>
            <person name="Eichinger L."/>
            <person name="Rivero F."/>
            <person name="Putnam N.H."/>
            <person name="West C.M."/>
            <person name="Loomis W.F."/>
            <person name="Chisholm R.L."/>
            <person name="Shaulsky G."/>
            <person name="Strassmann J.E."/>
            <person name="Queller D.C."/>
            <person name="Kuspa A."/>
            <person name="Grigoriev I.V."/>
        </authorList>
    </citation>
    <scope>NUCLEOTIDE SEQUENCE [LARGE SCALE GENOMIC DNA]</scope>
    <source>
        <strain evidence="12">QSDP1</strain>
    </source>
</reference>
<keyword evidence="8" id="KW-0496">Mitochondrion</keyword>
<protein>
    <recommendedName>
        <fullName evidence="10">SMP-LTD domain-containing protein</fullName>
    </recommendedName>
</protein>
<evidence type="ECO:0000256" key="1">
    <source>
        <dbReference type="ARBA" id="ARBA00004370"/>
    </source>
</evidence>
<dbReference type="Proteomes" id="UP000001064">
    <property type="component" value="Unassembled WGS sequence"/>
</dbReference>
<dbReference type="GO" id="GO:0032865">
    <property type="term" value="C:ERMES complex"/>
    <property type="evidence" value="ECO:0000318"/>
    <property type="project" value="GO_Central"/>
</dbReference>
<accession>F0Z7P7</accession>
<name>F0Z7P7_DICPU</name>
<dbReference type="InterPro" id="IPR031468">
    <property type="entry name" value="SMP_LBD"/>
</dbReference>
<dbReference type="GO" id="GO:1990456">
    <property type="term" value="P:mitochondrion-endoplasmic reticulum membrane tethering"/>
    <property type="evidence" value="ECO:0000318"/>
    <property type="project" value="GO_Central"/>
</dbReference>
<evidence type="ECO:0000256" key="3">
    <source>
        <dbReference type="ARBA" id="ARBA00022452"/>
    </source>
</evidence>
<evidence type="ECO:0000256" key="5">
    <source>
        <dbReference type="ARBA" id="ARBA00022787"/>
    </source>
</evidence>
<feature type="domain" description="SMP-LTD" evidence="10">
    <location>
        <begin position="1"/>
        <end position="219"/>
    </location>
</feature>
<dbReference type="PANTHER" id="PTHR28185">
    <property type="entry name" value="MITOCHONDRIAL DISTRIBUTION AND MORPHOLOGY PROTEIN 34"/>
    <property type="match status" value="1"/>
</dbReference>
<dbReference type="PANTHER" id="PTHR28185:SF1">
    <property type="entry name" value="MITOCHONDRIAL DISTRIBUTION AND MORPHOLOGY PROTEIN 34"/>
    <property type="match status" value="1"/>
</dbReference>
<dbReference type="FunCoup" id="F0Z7P7">
    <property type="interactions" value="2"/>
</dbReference>
<sequence>MSFKLSWGGFDDAFYNNLKSELNKTLNSGPPIPNITDKLLVYQIHLGDIAPEIQLLELDPSKDRMKFVFKVKYNGNGLLELRTMVQANPIYLGSSVTNVPRFERDLIKKLRFGSASNPHIIPLSILIKDIVFDGILSVCIVNNNNSNGNSNETMGNNSPTSNGGKIEASFKEDPLKNVNIVTSFDEFPAAGKFIASLVENQLRDFINKEFPSIVGAITIPSTGGSETAQSSNSPNTVLVDLNNKENGGSPIIISSANTTPSSSPQLDMLNSNHVNSSPLLESPNINIPPIPVSPLENNQINNKFTEKTTTNYNKKMGYIE</sequence>
<dbReference type="InParanoid" id="F0Z7P7"/>
<dbReference type="OMA" id="MSFKLSW"/>
<keyword evidence="5" id="KW-1000">Mitochondrion outer membrane</keyword>
<proteinExistence type="predicted"/>
<gene>
    <name evidence="11" type="ORF">DICPUDRAFT_93461</name>
</gene>
<dbReference type="GO" id="GO:0008289">
    <property type="term" value="F:lipid binding"/>
    <property type="evidence" value="ECO:0007669"/>
    <property type="project" value="UniProtKB-KW"/>
</dbReference>
<keyword evidence="3" id="KW-1134">Transmembrane beta strand</keyword>
<comment type="subcellular location">
    <subcellularLocation>
        <location evidence="1">Membrane</location>
    </subcellularLocation>
</comment>
<keyword evidence="6" id="KW-0445">Lipid transport</keyword>
<dbReference type="RefSeq" id="XP_003283400.1">
    <property type="nucleotide sequence ID" value="XM_003283352.1"/>
</dbReference>
<keyword evidence="2" id="KW-0813">Transport</keyword>
<dbReference type="CDD" id="cd21673">
    <property type="entry name" value="SMP_Mdm34"/>
    <property type="match status" value="1"/>
</dbReference>
<dbReference type="EMBL" id="GL870947">
    <property type="protein sequence ID" value="EGC40051.1"/>
    <property type="molecule type" value="Genomic_DNA"/>
</dbReference>
<dbReference type="Pfam" id="PF26545">
    <property type="entry name" value="Mdm34_N"/>
    <property type="match status" value="1"/>
</dbReference>
<evidence type="ECO:0000256" key="8">
    <source>
        <dbReference type="ARBA" id="ARBA00023128"/>
    </source>
</evidence>
<evidence type="ECO:0000256" key="9">
    <source>
        <dbReference type="ARBA" id="ARBA00023136"/>
    </source>
</evidence>
<keyword evidence="7" id="KW-0446">Lipid-binding</keyword>
<evidence type="ECO:0000256" key="2">
    <source>
        <dbReference type="ARBA" id="ARBA00022448"/>
    </source>
</evidence>
<dbReference type="AlphaFoldDB" id="F0Z7P7"/>